<evidence type="ECO:0000313" key="3">
    <source>
        <dbReference type="Proteomes" id="UP001595989"/>
    </source>
</evidence>
<feature type="transmembrane region" description="Helical" evidence="1">
    <location>
        <begin position="21"/>
        <end position="43"/>
    </location>
</feature>
<comment type="caution">
    <text evidence="2">The sequence shown here is derived from an EMBL/GenBank/DDBJ whole genome shotgun (WGS) entry which is preliminary data.</text>
</comment>
<keyword evidence="1" id="KW-0472">Membrane</keyword>
<dbReference type="Pfam" id="PF11085">
    <property type="entry name" value="YqhR"/>
    <property type="match status" value="1"/>
</dbReference>
<evidence type="ECO:0000313" key="2">
    <source>
        <dbReference type="EMBL" id="MFC4558787.1"/>
    </source>
</evidence>
<dbReference type="Proteomes" id="UP001595989">
    <property type="component" value="Unassembled WGS sequence"/>
</dbReference>
<keyword evidence="1" id="KW-0812">Transmembrane</keyword>
<feature type="transmembrane region" description="Helical" evidence="1">
    <location>
        <begin position="132"/>
        <end position="152"/>
    </location>
</feature>
<feature type="transmembrane region" description="Helical" evidence="1">
    <location>
        <begin position="98"/>
        <end position="120"/>
    </location>
</feature>
<dbReference type="RefSeq" id="WP_390295980.1">
    <property type="nucleotide sequence ID" value="NZ_JBHSFU010000006.1"/>
</dbReference>
<reference evidence="3" key="1">
    <citation type="journal article" date="2019" name="Int. J. Syst. Evol. Microbiol.">
        <title>The Global Catalogue of Microorganisms (GCM) 10K type strain sequencing project: providing services to taxonomists for standard genome sequencing and annotation.</title>
        <authorList>
            <consortium name="The Broad Institute Genomics Platform"/>
            <consortium name="The Broad Institute Genome Sequencing Center for Infectious Disease"/>
            <person name="Wu L."/>
            <person name="Ma J."/>
        </authorList>
    </citation>
    <scope>NUCLEOTIDE SEQUENCE [LARGE SCALE GENOMIC DNA]</scope>
    <source>
        <strain evidence="3">CGMCC 4.7426</strain>
    </source>
</reference>
<gene>
    <name evidence="2" type="ORF">ACFO3D_11245</name>
</gene>
<dbReference type="EMBL" id="JBHSFU010000006">
    <property type="protein sequence ID" value="MFC4558787.1"/>
    <property type="molecule type" value="Genomic_DNA"/>
</dbReference>
<proteinExistence type="predicted"/>
<feature type="transmembrane region" description="Helical" evidence="1">
    <location>
        <begin position="67"/>
        <end position="91"/>
    </location>
</feature>
<name>A0ABV9DJ02_9BACI</name>
<organism evidence="2 3">
    <name type="scientific">Virgibacillus kekensis</name>
    <dbReference type="NCBI Taxonomy" id="202261"/>
    <lineage>
        <taxon>Bacteria</taxon>
        <taxon>Bacillati</taxon>
        <taxon>Bacillota</taxon>
        <taxon>Bacilli</taxon>
        <taxon>Bacillales</taxon>
        <taxon>Bacillaceae</taxon>
        <taxon>Virgibacillus</taxon>
    </lineage>
</organism>
<keyword evidence="3" id="KW-1185">Reference proteome</keyword>
<evidence type="ECO:0000256" key="1">
    <source>
        <dbReference type="SAM" id="Phobius"/>
    </source>
</evidence>
<dbReference type="InterPro" id="IPR024563">
    <property type="entry name" value="YqhR"/>
</dbReference>
<protein>
    <submittedName>
        <fullName evidence="2">YqhR family membrane protein</fullName>
    </submittedName>
</protein>
<accession>A0ABV9DJ02</accession>
<keyword evidence="1" id="KW-1133">Transmembrane helix</keyword>
<sequence length="175" mass="20100">MENSEKLEQNKQEKPRSLVTRSLITGFVGGLFWGAIGVVLYFFNFSEVSPKSYLIRSWVTADWTDNWLGNILSIVMVGVISLLTSFIYFGLFKKINSIWMGVGYGLILWVLVFYILQPIFPNIPDLLELNRYTIVSTLCLFTLYGTFIGYSISYDYHDNMRMTAEKKRKAADNGD</sequence>